<feature type="compositionally biased region" description="Polar residues" evidence="2">
    <location>
        <begin position="484"/>
        <end position="493"/>
    </location>
</feature>
<keyword evidence="1" id="KW-0175">Coiled coil</keyword>
<feature type="coiled-coil region" evidence="1">
    <location>
        <begin position="522"/>
        <end position="563"/>
    </location>
</feature>
<dbReference type="EMBL" id="JAWDGP010001382">
    <property type="protein sequence ID" value="KAK3792252.1"/>
    <property type="molecule type" value="Genomic_DNA"/>
</dbReference>
<keyword evidence="4" id="KW-1185">Reference proteome</keyword>
<proteinExistence type="predicted"/>
<name>A0AAE1AT43_9GAST</name>
<dbReference type="Proteomes" id="UP001283361">
    <property type="component" value="Unassembled WGS sequence"/>
</dbReference>
<dbReference type="InterPro" id="IPR026175">
    <property type="entry name" value="MIPOL1"/>
</dbReference>
<organism evidence="3 4">
    <name type="scientific">Elysia crispata</name>
    <name type="common">lettuce slug</name>
    <dbReference type="NCBI Taxonomy" id="231223"/>
    <lineage>
        <taxon>Eukaryota</taxon>
        <taxon>Metazoa</taxon>
        <taxon>Spiralia</taxon>
        <taxon>Lophotrochozoa</taxon>
        <taxon>Mollusca</taxon>
        <taxon>Gastropoda</taxon>
        <taxon>Heterobranchia</taxon>
        <taxon>Euthyneura</taxon>
        <taxon>Panpulmonata</taxon>
        <taxon>Sacoglossa</taxon>
        <taxon>Placobranchoidea</taxon>
        <taxon>Plakobranchidae</taxon>
        <taxon>Elysia</taxon>
    </lineage>
</organism>
<dbReference type="AlphaFoldDB" id="A0AAE1AT43"/>
<reference evidence="3" key="1">
    <citation type="journal article" date="2023" name="G3 (Bethesda)">
        <title>A reference genome for the long-term kleptoplast-retaining sea slug Elysia crispata morphotype clarki.</title>
        <authorList>
            <person name="Eastman K.E."/>
            <person name="Pendleton A.L."/>
            <person name="Shaikh M.A."/>
            <person name="Suttiyut T."/>
            <person name="Ogas R."/>
            <person name="Tomko P."/>
            <person name="Gavelis G."/>
            <person name="Widhalm J.R."/>
            <person name="Wisecaver J.H."/>
        </authorList>
    </citation>
    <scope>NUCLEOTIDE SEQUENCE</scope>
    <source>
        <strain evidence="3">ECLA1</strain>
    </source>
</reference>
<comment type="caution">
    <text evidence="3">The sequence shown here is derived from an EMBL/GenBank/DDBJ whole genome shotgun (WGS) entry which is preliminary data.</text>
</comment>
<gene>
    <name evidence="3" type="ORF">RRG08_007332</name>
</gene>
<evidence type="ECO:0000256" key="2">
    <source>
        <dbReference type="SAM" id="MobiDB-lite"/>
    </source>
</evidence>
<dbReference type="PANTHER" id="PTHR22089">
    <property type="entry name" value="MIRROR-IMAGE POLYDACTYLY GENE 1 PROTEIN"/>
    <property type="match status" value="1"/>
</dbReference>
<feature type="region of interest" description="Disordered" evidence="2">
    <location>
        <begin position="466"/>
        <end position="520"/>
    </location>
</feature>
<feature type="coiled-coil region" evidence="1">
    <location>
        <begin position="376"/>
        <end position="410"/>
    </location>
</feature>
<evidence type="ECO:0000313" key="4">
    <source>
        <dbReference type="Proteomes" id="UP001283361"/>
    </source>
</evidence>
<feature type="region of interest" description="Disordered" evidence="2">
    <location>
        <begin position="297"/>
        <end position="336"/>
    </location>
</feature>
<evidence type="ECO:0000256" key="1">
    <source>
        <dbReference type="SAM" id="Coils"/>
    </source>
</evidence>
<evidence type="ECO:0000313" key="3">
    <source>
        <dbReference type="EMBL" id="KAK3792252.1"/>
    </source>
</evidence>
<accession>A0AAE1AT43</accession>
<sequence>MSGRPVKYLRPLDRSQDKHFEKLAPKSQGSITALRTALERTKSRMAVLKDANTVKDEVIEEERILRKAAEDRLDKFLVDLYKNPEVNAELRHRLPYANKDDPMEKVKIMENRIVEVKEFNKISEESLISNKVVTLHESHQNERLDVVTNSSTHGLISPSAAVLSSSTGSSGVQADYTVKSQTGQMPVWPLTTLHNQELSSEGQLTNSWVTNTTIRSGTVLSSAVSANASDLTVSTTATPYMLPMEPLSSSAHSTSSFAALPQPKMHHQSEASSVNPLASASFASLAPSSYINLPNHYDPKASEELNSQRSSIAHNQPGMSTGSAFESESPVEASSTTHLASSSFGVNVQPFHINSFQCKTPSVYSRGVFSDNVSHISRLLAEIATLKKEKQEFKDKLKASEQKCEELRLGIGTSDDKSSQDLGALIEEIRAADKVRDETVKKVVQTAQQDKERALKKINNKSKKANVPKIVSDGELSDTEDDGSVTTSESSKASELGEVKSGRHAEDAPDDSSSLLSPQDLNEMMQRQRKIMAEELQRVIDERNEARQSIIKLESKLSALELRPKSDGKIEELMATLGVVRRERDVAVAKLKALMSEMAETKLVYSLHKALWREDLQNETSSSELSSKFNNKEQAMTKNNTVLSYISKHEDTKAKLEARLAFSNQEREIQGHRIKELEQLVKRQRKKLNAMCAGPMLMDGCIETE</sequence>
<feature type="compositionally biased region" description="Polar residues" evidence="2">
    <location>
        <begin position="304"/>
        <end position="336"/>
    </location>
</feature>
<feature type="compositionally biased region" description="Basic and acidic residues" evidence="2">
    <location>
        <begin position="495"/>
        <end position="507"/>
    </location>
</feature>
<protein>
    <submittedName>
        <fullName evidence="3">Uncharacterized protein</fullName>
    </submittedName>
</protein>
<dbReference type="PANTHER" id="PTHR22089:SF2">
    <property type="entry name" value="MIRROR-IMAGE POLYDACTYLY GENE 1 PROTEIN"/>
    <property type="match status" value="1"/>
</dbReference>